<reference evidence="2 3" key="1">
    <citation type="submission" date="2014-02" db="EMBL/GenBank/DDBJ databases">
        <title>The Genome Sequence of Trichophyton interdigitale MR816.</title>
        <authorList>
            <consortium name="The Broad Institute Genomics Platform"/>
            <person name="Cuomo C.A."/>
            <person name="White T.C."/>
            <person name="Graser Y."/>
            <person name="Martinez-Rossi N."/>
            <person name="Heitman J."/>
            <person name="Young S.K."/>
            <person name="Zeng Q."/>
            <person name="Gargeya S."/>
            <person name="Abouelleil A."/>
            <person name="Alvarado L."/>
            <person name="Chapman S.B."/>
            <person name="Gainer-Dewar J."/>
            <person name="Goldberg J."/>
            <person name="Griggs A."/>
            <person name="Gujja S."/>
            <person name="Hansen M."/>
            <person name="Howarth C."/>
            <person name="Imamovic A."/>
            <person name="Larimer J."/>
            <person name="Martinez D."/>
            <person name="Murphy C."/>
            <person name="Pearson M.D."/>
            <person name="Persinoti G."/>
            <person name="Poon T."/>
            <person name="Priest M."/>
            <person name="Roberts A.D."/>
            <person name="Saif S."/>
            <person name="Shea T.D."/>
            <person name="Sykes S.N."/>
            <person name="Wortman J."/>
            <person name="Nusbaum C."/>
            <person name="Birren B."/>
        </authorList>
    </citation>
    <scope>NUCLEOTIDE SEQUENCE [LARGE SCALE GENOMIC DNA]</scope>
    <source>
        <strain evidence="2 3">MR816</strain>
    </source>
</reference>
<sequence length="97" mass="10035">MKLSCSLLAALAILGQTAVAAVASVPITARAEAAAEAEADLPRAIIPVSVWVSEDESGAPALAEQISATVTRKLAFSYGILKWYPANGGMEIRMFSG</sequence>
<evidence type="ECO:0000313" key="3">
    <source>
        <dbReference type="Proteomes" id="UP000024533"/>
    </source>
</evidence>
<evidence type="ECO:0000256" key="1">
    <source>
        <dbReference type="SAM" id="SignalP"/>
    </source>
</evidence>
<name>A0A059JI84_TRIIM</name>
<dbReference type="EMBL" id="AOKY01000057">
    <property type="protein sequence ID" value="KDB27509.1"/>
    <property type="molecule type" value="Genomic_DNA"/>
</dbReference>
<comment type="caution">
    <text evidence="2">The sequence shown here is derived from an EMBL/GenBank/DDBJ whole genome shotgun (WGS) entry which is preliminary data.</text>
</comment>
<dbReference type="Proteomes" id="UP000024533">
    <property type="component" value="Unassembled WGS sequence"/>
</dbReference>
<accession>A0A059JI84</accession>
<protein>
    <submittedName>
        <fullName evidence="2">Uncharacterized protein</fullName>
    </submittedName>
</protein>
<dbReference type="HOGENOM" id="CLU_183214_0_0_1"/>
<proteinExistence type="predicted"/>
<organism evidence="2 3">
    <name type="scientific">Trichophyton interdigitale (strain MR816)</name>
    <dbReference type="NCBI Taxonomy" id="1215338"/>
    <lineage>
        <taxon>Eukaryota</taxon>
        <taxon>Fungi</taxon>
        <taxon>Dikarya</taxon>
        <taxon>Ascomycota</taxon>
        <taxon>Pezizomycotina</taxon>
        <taxon>Eurotiomycetes</taxon>
        <taxon>Eurotiomycetidae</taxon>
        <taxon>Onygenales</taxon>
        <taxon>Arthrodermataceae</taxon>
        <taxon>Trichophyton</taxon>
    </lineage>
</organism>
<dbReference type="OrthoDB" id="10372563at2759"/>
<keyword evidence="1" id="KW-0732">Signal</keyword>
<evidence type="ECO:0000313" key="2">
    <source>
        <dbReference type="EMBL" id="KDB27509.1"/>
    </source>
</evidence>
<gene>
    <name evidence="2" type="ORF">H109_00723</name>
</gene>
<feature type="signal peptide" evidence="1">
    <location>
        <begin position="1"/>
        <end position="23"/>
    </location>
</feature>
<feature type="chain" id="PRO_5001574992" evidence="1">
    <location>
        <begin position="24"/>
        <end position="97"/>
    </location>
</feature>
<dbReference type="AlphaFoldDB" id="A0A059JI84"/>
<keyword evidence="3" id="KW-1185">Reference proteome</keyword>